<dbReference type="PROSITE" id="PS00028">
    <property type="entry name" value="ZINC_FINGER_C2H2_1"/>
    <property type="match status" value="1"/>
</dbReference>
<organism evidence="4 5">
    <name type="scientific">Mytilus edulis</name>
    <name type="common">Blue mussel</name>
    <dbReference type="NCBI Taxonomy" id="6550"/>
    <lineage>
        <taxon>Eukaryota</taxon>
        <taxon>Metazoa</taxon>
        <taxon>Spiralia</taxon>
        <taxon>Lophotrochozoa</taxon>
        <taxon>Mollusca</taxon>
        <taxon>Bivalvia</taxon>
        <taxon>Autobranchia</taxon>
        <taxon>Pteriomorphia</taxon>
        <taxon>Mytilida</taxon>
        <taxon>Mytiloidea</taxon>
        <taxon>Mytilidae</taxon>
        <taxon>Mytilinae</taxon>
        <taxon>Mytilus</taxon>
    </lineage>
</organism>
<feature type="domain" description="C2H2-type" evidence="3">
    <location>
        <begin position="10"/>
        <end position="33"/>
    </location>
</feature>
<evidence type="ECO:0000256" key="1">
    <source>
        <dbReference type="SAM" id="MobiDB-lite"/>
    </source>
</evidence>
<accession>A0A8S3QA88</accession>
<feature type="transmembrane region" description="Helical" evidence="2">
    <location>
        <begin position="925"/>
        <end position="945"/>
    </location>
</feature>
<keyword evidence="2" id="KW-0812">Transmembrane</keyword>
<evidence type="ECO:0000313" key="5">
    <source>
        <dbReference type="Proteomes" id="UP000683360"/>
    </source>
</evidence>
<dbReference type="OrthoDB" id="5984022at2759"/>
<keyword evidence="2" id="KW-1133">Transmembrane helix</keyword>
<dbReference type="PANTHER" id="PTHR10775">
    <property type="entry name" value="OS08G0208400 PROTEIN"/>
    <property type="match status" value="1"/>
</dbReference>
<evidence type="ECO:0000259" key="3">
    <source>
        <dbReference type="PROSITE" id="PS00028"/>
    </source>
</evidence>
<keyword evidence="5" id="KW-1185">Reference proteome</keyword>
<dbReference type="EMBL" id="CAJPWZ010000381">
    <property type="protein sequence ID" value="CAG2192348.1"/>
    <property type="molecule type" value="Genomic_DNA"/>
</dbReference>
<dbReference type="InterPro" id="IPR004242">
    <property type="entry name" value="Transposase_21"/>
</dbReference>
<comment type="caution">
    <text evidence="4">The sequence shown here is derived from an EMBL/GenBank/DDBJ whole genome shotgun (WGS) entry which is preliminary data.</text>
</comment>
<sequence length="988" mass="113144">MSSDSKRHCCMCNTCNGKFVNIKTFRLHCKNAHDEHINNLADVQNFSDVDHLYNLQKSQEKDVYQTPLFDGSSRTIFDAIAEHMLIFSTNNGMSKAALTECLQHEKHILPQPNLLPATYKEALNIIKPLLMPIIQYKCCINDCKCFPINDDVRNCSVCNELLHYKDSNRCRKTYNYMPVVPRINRWYGTKNLAKLIHADKVKINGQLSDYTDGKIFIDQMKHGIFKDSDVSSCVPLALFTDGVNPNKNTAALKSMWPIILTWITLPQDIRYVLGPMMLLGIVPGHGRKEPKSLDPYISILVDELLVNMESKMYDSHKEAPVTVKIALLQYLCDIPAFSKLLHLSGQAALRSCVFCKEDGVRSNTLNKTLHVCNRQFLPADSPLRLDSKSFAIKSAINSTRPESFTNEEEMAARREFDQKPNKNQKTNFQKQTGVKGIHPLTSLPYFDRLKQMQTDGMHTISDVISNILDLISGKTDTIKVRNCEKQYQRFEETWPNMKRKAPDAPCVNPSKQRKKTQLPKPKSTPTSLEESPTIPEAPWSLSKLKIKVADKRAGSIEYPKGFDYTPADHFTRQWTLRTMHGKQQFVTYNVAAWCLRGLLGHQQEQTLFQLFTVLSRLVKPTFMKDEIPSLIADTHLAVALLERDFPLTLQNLTTHLLHHIPEGYNDFGPLYDRWLYPLERANSWITRQIVQHGHEESTVMQTYRIYDWSVFNLLSGTVKQETTDRQTSLRRIVKKICNSEEDLLKTNKHSSKTMLPTDHIKIIKEKYCKIFSNSDIEMCDIDPVVESIQTTTRYDKTKRKDIFFATESHQISARSCDFIIHTRDPSKVFGKIKKLYRHSFRNNVYTWVLLDRFPLAEQCGLFWFSENKTLMTNLCLLSDISDPLVSAVEEDNRWFLNILIYFVVYVVLYFINAIVCFAQSGKAPLSAGLVAGGVFCVIILVVLGADTFFQFRKWQDSGSSFSTRSTTSSGGAATTTTTHTTYETRTQY</sequence>
<protein>
    <recommendedName>
        <fullName evidence="3">C2H2-type domain-containing protein</fullName>
    </recommendedName>
</protein>
<dbReference type="PANTHER" id="PTHR10775:SF185">
    <property type="entry name" value="OS08G0208400 PROTEIN"/>
    <property type="match status" value="1"/>
</dbReference>
<reference evidence="4" key="1">
    <citation type="submission" date="2021-03" db="EMBL/GenBank/DDBJ databases">
        <authorList>
            <person name="Bekaert M."/>
        </authorList>
    </citation>
    <scope>NUCLEOTIDE SEQUENCE</scope>
</reference>
<dbReference type="Proteomes" id="UP000683360">
    <property type="component" value="Unassembled WGS sequence"/>
</dbReference>
<keyword evidence="2" id="KW-0472">Membrane</keyword>
<name>A0A8S3QA88_MYTED</name>
<dbReference type="Pfam" id="PF02992">
    <property type="entry name" value="Transposase_21"/>
    <property type="match status" value="1"/>
</dbReference>
<dbReference type="AlphaFoldDB" id="A0A8S3QA88"/>
<evidence type="ECO:0000313" key="4">
    <source>
        <dbReference type="EMBL" id="CAG2192348.1"/>
    </source>
</evidence>
<feature type="transmembrane region" description="Helical" evidence="2">
    <location>
        <begin position="894"/>
        <end position="918"/>
    </location>
</feature>
<gene>
    <name evidence="4" type="ORF">MEDL_7417</name>
</gene>
<dbReference type="InterPro" id="IPR013087">
    <property type="entry name" value="Znf_C2H2_type"/>
</dbReference>
<feature type="region of interest" description="Disordered" evidence="1">
    <location>
        <begin position="957"/>
        <end position="988"/>
    </location>
</feature>
<feature type="region of interest" description="Disordered" evidence="1">
    <location>
        <begin position="494"/>
        <end position="534"/>
    </location>
</feature>
<proteinExistence type="predicted"/>
<evidence type="ECO:0000256" key="2">
    <source>
        <dbReference type="SAM" id="Phobius"/>
    </source>
</evidence>